<sequence>MKSATVNRKAFELLENGKIAARIAHLQAKTAEKHEITKDRIVAELAKIAFADIRQAVKWGSTPLDTTSENASPNGLNIYPVALVPSELIADDIAAAVSEVSLTQSGVKIRMYDKKSALVDLAKMLGFMVEKHEHTGKDGEKLAPTVIQLVPVSATNDHSANPSA</sequence>
<evidence type="ECO:0000313" key="1">
    <source>
        <dbReference type="EMBL" id="KWT70757.1"/>
    </source>
</evidence>
<organism evidence="1 2">
    <name type="scientific">Hyphomicrobium sulfonivorans</name>
    <dbReference type="NCBI Taxonomy" id="121290"/>
    <lineage>
        <taxon>Bacteria</taxon>
        <taxon>Pseudomonadati</taxon>
        <taxon>Pseudomonadota</taxon>
        <taxon>Alphaproteobacteria</taxon>
        <taxon>Hyphomicrobiales</taxon>
        <taxon>Hyphomicrobiaceae</taxon>
        <taxon>Hyphomicrobium</taxon>
    </lineage>
</organism>
<dbReference type="Pfam" id="PF03592">
    <property type="entry name" value="Terminase_2"/>
    <property type="match status" value="1"/>
</dbReference>
<dbReference type="EMBL" id="LMTR01000028">
    <property type="protein sequence ID" value="KWT70757.1"/>
    <property type="molecule type" value="Genomic_DNA"/>
</dbReference>
<dbReference type="STRING" id="121290.APY04_0818"/>
<reference evidence="1 2" key="1">
    <citation type="submission" date="2015-10" db="EMBL/GenBank/DDBJ databases">
        <title>Transcriptomic analysis of a linuron degrading triple-species bacterial consortium.</title>
        <authorList>
            <person name="Albers P."/>
        </authorList>
    </citation>
    <scope>NUCLEOTIDE SEQUENCE [LARGE SCALE GENOMIC DNA]</scope>
    <source>
        <strain evidence="1 2">WDL6</strain>
    </source>
</reference>
<comment type="caution">
    <text evidence="1">The sequence shown here is derived from an EMBL/GenBank/DDBJ whole genome shotgun (WGS) entry which is preliminary data.</text>
</comment>
<dbReference type="AlphaFoldDB" id="A0A109BMN4"/>
<proteinExistence type="predicted"/>
<evidence type="ECO:0000313" key="2">
    <source>
        <dbReference type="Proteomes" id="UP000059074"/>
    </source>
</evidence>
<accession>A0A109BMN4</accession>
<keyword evidence="2" id="KW-1185">Reference proteome</keyword>
<dbReference type="Proteomes" id="UP000059074">
    <property type="component" value="Unassembled WGS sequence"/>
</dbReference>
<dbReference type="PATRIC" id="fig|121290.4.peg.3514"/>
<dbReference type="GO" id="GO:0051276">
    <property type="term" value="P:chromosome organization"/>
    <property type="evidence" value="ECO:0007669"/>
    <property type="project" value="InterPro"/>
</dbReference>
<gene>
    <name evidence="1" type="ORF">APY04_0818</name>
</gene>
<protein>
    <submittedName>
        <fullName evidence="1">Phage terminase small subunit</fullName>
    </submittedName>
</protein>
<dbReference type="InterPro" id="IPR005335">
    <property type="entry name" value="Terminase_ssu"/>
</dbReference>
<name>A0A109BMN4_HYPSL</name>